<evidence type="ECO:0000313" key="2">
    <source>
        <dbReference type="Proteomes" id="UP001168972"/>
    </source>
</evidence>
<reference evidence="1" key="1">
    <citation type="journal article" date="2023" name="bioRxiv">
        <title>Scaffold-level genome assemblies of two parasitoid biocontrol wasps reveal the parthenogenesis mechanism and an associated novel virus.</title>
        <authorList>
            <person name="Inwood S."/>
            <person name="Skelly J."/>
            <person name="Guhlin J."/>
            <person name="Harrop T."/>
            <person name="Goldson S."/>
            <person name="Dearden P."/>
        </authorList>
    </citation>
    <scope>NUCLEOTIDE SEQUENCE</scope>
    <source>
        <strain evidence="1">Lincoln</strain>
        <tissue evidence="1">Whole body</tissue>
    </source>
</reference>
<sequence length="89" mass="9727">MNDVNDDPDLFKRVISVMKNGYMIMTLIDKSAVSMGSMLRIQEIIGVGEPMAVQDNRALRPISTTFVVGDWVITGKPTGTLSAVTINQI</sequence>
<reference evidence="1" key="2">
    <citation type="submission" date="2023-03" db="EMBL/GenBank/DDBJ databases">
        <authorList>
            <person name="Inwood S.N."/>
            <person name="Skelly J.G."/>
            <person name="Guhlin J."/>
            <person name="Harrop T.W.R."/>
            <person name="Goldson S.G."/>
            <person name="Dearden P.K."/>
        </authorList>
    </citation>
    <scope>NUCLEOTIDE SEQUENCE</scope>
    <source>
        <strain evidence="1">Lincoln</strain>
        <tissue evidence="1">Whole body</tissue>
    </source>
</reference>
<evidence type="ECO:0000313" key="1">
    <source>
        <dbReference type="EMBL" id="KAK0161668.1"/>
    </source>
</evidence>
<keyword evidence="2" id="KW-1185">Reference proteome</keyword>
<protein>
    <submittedName>
        <fullName evidence="1">Uncharacterized protein</fullName>
    </submittedName>
</protein>
<proteinExistence type="predicted"/>
<organism evidence="1 2">
    <name type="scientific">Microctonus hyperodae</name>
    <name type="common">Parasitoid wasp</name>
    <dbReference type="NCBI Taxonomy" id="165561"/>
    <lineage>
        <taxon>Eukaryota</taxon>
        <taxon>Metazoa</taxon>
        <taxon>Ecdysozoa</taxon>
        <taxon>Arthropoda</taxon>
        <taxon>Hexapoda</taxon>
        <taxon>Insecta</taxon>
        <taxon>Pterygota</taxon>
        <taxon>Neoptera</taxon>
        <taxon>Endopterygota</taxon>
        <taxon>Hymenoptera</taxon>
        <taxon>Apocrita</taxon>
        <taxon>Ichneumonoidea</taxon>
        <taxon>Braconidae</taxon>
        <taxon>Euphorinae</taxon>
        <taxon>Microctonus</taxon>
    </lineage>
</organism>
<dbReference type="EMBL" id="JAQQBR010001834">
    <property type="protein sequence ID" value="KAK0161668.1"/>
    <property type="molecule type" value="Genomic_DNA"/>
</dbReference>
<dbReference type="Proteomes" id="UP001168972">
    <property type="component" value="Unassembled WGS sequence"/>
</dbReference>
<dbReference type="AlphaFoldDB" id="A0AA39F2D9"/>
<gene>
    <name evidence="1" type="ORF">PV327_008087</name>
</gene>
<comment type="caution">
    <text evidence="1">The sequence shown here is derived from an EMBL/GenBank/DDBJ whole genome shotgun (WGS) entry which is preliminary data.</text>
</comment>
<name>A0AA39F2D9_MICHY</name>
<accession>A0AA39F2D9</accession>